<accession>A0A0A9YPL6</accession>
<organism evidence="1">
    <name type="scientific">Lygus hesperus</name>
    <name type="common">Western plant bug</name>
    <dbReference type="NCBI Taxonomy" id="30085"/>
    <lineage>
        <taxon>Eukaryota</taxon>
        <taxon>Metazoa</taxon>
        <taxon>Ecdysozoa</taxon>
        <taxon>Arthropoda</taxon>
        <taxon>Hexapoda</taxon>
        <taxon>Insecta</taxon>
        <taxon>Pterygota</taxon>
        <taxon>Neoptera</taxon>
        <taxon>Paraneoptera</taxon>
        <taxon>Hemiptera</taxon>
        <taxon>Heteroptera</taxon>
        <taxon>Panheteroptera</taxon>
        <taxon>Cimicomorpha</taxon>
        <taxon>Miridae</taxon>
        <taxon>Mirini</taxon>
        <taxon>Lygus</taxon>
    </lineage>
</organism>
<feature type="non-terminal residue" evidence="1">
    <location>
        <position position="149"/>
    </location>
</feature>
<sequence length="149" mass="17813">MFDILKVWLITYVGYFVSGEGNDYDNFFGFLNFDVPHISNDEGPTLEENWVNEAVLDVAYYLRSHKFNEYDRRFQQESNSVRNLFAKFPDPPLRSLHWEVSYNCEEGLISCLKYLKHTLLESRLSRSMDTITLMRKHGWTWEKNREVIE</sequence>
<reference evidence="1" key="2">
    <citation type="submission" date="2014-07" db="EMBL/GenBank/DDBJ databases">
        <authorList>
            <person name="Hull J."/>
        </authorList>
    </citation>
    <scope>NUCLEOTIDE SEQUENCE</scope>
</reference>
<dbReference type="AlphaFoldDB" id="A0A0A9YPL6"/>
<name>A0A0A9YPL6_LYGHE</name>
<dbReference type="EMBL" id="GBHO01009485">
    <property type="protein sequence ID" value="JAG34119.1"/>
    <property type="molecule type" value="Transcribed_RNA"/>
</dbReference>
<evidence type="ECO:0000313" key="1">
    <source>
        <dbReference type="EMBL" id="JAG34119.1"/>
    </source>
</evidence>
<reference evidence="1" key="1">
    <citation type="journal article" date="2014" name="PLoS ONE">
        <title>Transcriptome-Based Identification of ABC Transporters in the Western Tarnished Plant Bug Lygus hesperus.</title>
        <authorList>
            <person name="Hull J.J."/>
            <person name="Chaney K."/>
            <person name="Geib S.M."/>
            <person name="Fabrick J.A."/>
            <person name="Brent C.S."/>
            <person name="Walsh D."/>
            <person name="Lavine L.C."/>
        </authorList>
    </citation>
    <scope>NUCLEOTIDE SEQUENCE</scope>
</reference>
<protein>
    <submittedName>
        <fullName evidence="1">Fragile X mental retardation 1 neighbor protein</fullName>
    </submittedName>
</protein>
<proteinExistence type="predicted"/>
<gene>
    <name evidence="1" type="primary">FMR1NB</name>
    <name evidence="1" type="ORF">CM83_99894</name>
</gene>